<organism evidence="1 2">
    <name type="scientific">Kazachstania africana (strain ATCC 22294 / BCRC 22015 / CBS 2517 / CECT 1963 / NBRC 1671 / NRRL Y-8276)</name>
    <name type="common">Yeast</name>
    <name type="synonym">Kluyveromyces africanus</name>
    <dbReference type="NCBI Taxonomy" id="1071382"/>
    <lineage>
        <taxon>Eukaryota</taxon>
        <taxon>Fungi</taxon>
        <taxon>Dikarya</taxon>
        <taxon>Ascomycota</taxon>
        <taxon>Saccharomycotina</taxon>
        <taxon>Saccharomycetes</taxon>
        <taxon>Saccharomycetales</taxon>
        <taxon>Saccharomycetaceae</taxon>
        <taxon>Kazachstania</taxon>
    </lineage>
</organism>
<proteinExistence type="predicted"/>
<accession>H2AXD9</accession>
<protein>
    <submittedName>
        <fullName evidence="1">Uncharacterized protein</fullName>
    </submittedName>
</protein>
<dbReference type="RefSeq" id="XP_003958174.1">
    <property type="nucleotide sequence ID" value="XM_003958125.1"/>
</dbReference>
<dbReference type="HOGENOM" id="CLU_882967_0_0_1"/>
<dbReference type="Proteomes" id="UP000005220">
    <property type="component" value="Chromosome 6"/>
</dbReference>
<evidence type="ECO:0000313" key="1">
    <source>
        <dbReference type="EMBL" id="CCF59039.1"/>
    </source>
</evidence>
<reference evidence="1 2" key="1">
    <citation type="journal article" date="2011" name="Proc. Natl. Acad. Sci. U.S.A.">
        <title>Evolutionary erosion of yeast sex chromosomes by mating-type switching accidents.</title>
        <authorList>
            <person name="Gordon J.L."/>
            <person name="Armisen D."/>
            <person name="Proux-Wera E."/>
            <person name="Oheigeartaigh S.S."/>
            <person name="Byrne K.P."/>
            <person name="Wolfe K.H."/>
        </authorList>
    </citation>
    <scope>NUCLEOTIDE SEQUENCE [LARGE SCALE GENOMIC DNA]</scope>
    <source>
        <strain evidence="2">ATCC 22294 / BCRC 22015 / CBS 2517 / CECT 1963 / NBRC 1671 / NRRL Y-8276</strain>
    </source>
</reference>
<dbReference type="AlphaFoldDB" id="H2AXD9"/>
<dbReference type="KEGG" id="kaf:KAFR_0F04440"/>
<dbReference type="EMBL" id="HE650826">
    <property type="protein sequence ID" value="CCF59039.1"/>
    <property type="molecule type" value="Genomic_DNA"/>
</dbReference>
<dbReference type="InParanoid" id="H2AXD9"/>
<keyword evidence="2" id="KW-1185">Reference proteome</keyword>
<sequence>MIFGSWSLAERATPSLLAFVIFMNLMDSASAIFRHRSLFNDTTMAAEHYFSIPPENPWHPSNVLYKQYIVYSLLNYLFADYLVDELSTLDQDCDINVLGICTLEKSKLGHFGVYDDYDDVPPAYLDSDLFGHLSTIFGGLISSNSADFYIDEDVPTESPIWFKKSGFFIMHVFDKNKEFNSTLSKISPIQVSSTMTMSINKIWSADYNSLGGVNTTFGGHLMVEGDRINYMIYRYFKHKRELASFSAFYSEAAEVTNLLIEAVDTEFPKNVIGSCVSFYHDGPSAVYIKFLETGSDLTFDDIPCEGMMGWGALA</sequence>
<dbReference type="GeneID" id="13884506"/>
<evidence type="ECO:0000313" key="2">
    <source>
        <dbReference type="Proteomes" id="UP000005220"/>
    </source>
</evidence>
<gene>
    <name evidence="1" type="primary">KAFR0F04440</name>
    <name evidence="1" type="ORF">KAFR_0F04440</name>
</gene>
<name>H2AXD9_KAZAF</name>